<gene>
    <name evidence="3" type="ORF">OLMES_1159</name>
</gene>
<evidence type="ECO:0000313" key="4">
    <source>
        <dbReference type="Proteomes" id="UP000196027"/>
    </source>
</evidence>
<evidence type="ECO:0000256" key="2">
    <source>
        <dbReference type="ARBA" id="ARBA00093628"/>
    </source>
</evidence>
<dbReference type="Proteomes" id="UP000196027">
    <property type="component" value="Chromosome"/>
</dbReference>
<dbReference type="EMBL" id="CP021425">
    <property type="protein sequence ID" value="ARU55243.1"/>
    <property type="molecule type" value="Genomic_DNA"/>
</dbReference>
<dbReference type="OrthoDB" id="6400110at2"/>
<protein>
    <recommendedName>
        <fullName evidence="2">Macrodomain Ori protein</fullName>
    </recommendedName>
</protein>
<evidence type="ECO:0000256" key="1">
    <source>
        <dbReference type="ARBA" id="ARBA00093464"/>
    </source>
</evidence>
<dbReference type="Pfam" id="PF04219">
    <property type="entry name" value="DUF413"/>
    <property type="match status" value="1"/>
</dbReference>
<dbReference type="InterPro" id="IPR007335">
    <property type="entry name" value="DUF413"/>
</dbReference>
<organism evidence="3 4">
    <name type="scientific">Oleiphilus messinensis</name>
    <dbReference type="NCBI Taxonomy" id="141451"/>
    <lineage>
        <taxon>Bacteria</taxon>
        <taxon>Pseudomonadati</taxon>
        <taxon>Pseudomonadota</taxon>
        <taxon>Gammaproteobacteria</taxon>
        <taxon>Oceanospirillales</taxon>
        <taxon>Oleiphilaceae</taxon>
        <taxon>Oleiphilus</taxon>
    </lineage>
</organism>
<reference evidence="3 4" key="1">
    <citation type="submission" date="2017-05" db="EMBL/GenBank/DDBJ databases">
        <title>Genomic insights into alkan degradation activity of Oleiphilus messinensis.</title>
        <authorList>
            <person name="Kozyavkin S.A."/>
            <person name="Slesarev A.I."/>
            <person name="Golyshin P.N."/>
            <person name="Korzhenkov A."/>
            <person name="Golyshina O.N."/>
            <person name="Toshchakov S.V."/>
        </authorList>
    </citation>
    <scope>NUCLEOTIDE SEQUENCE [LARGE SCALE GENOMIC DNA]</scope>
    <source>
        <strain evidence="3 4">ME102</strain>
    </source>
</reference>
<dbReference type="RefSeq" id="WP_087460370.1">
    <property type="nucleotide sequence ID" value="NZ_CP021425.1"/>
</dbReference>
<name>A0A1Y0I771_9GAMM</name>
<comment type="similarity">
    <text evidence="1">Belongs to the MaoP family.</text>
</comment>
<accession>A0A1Y0I771</accession>
<proteinExistence type="inferred from homology"/>
<evidence type="ECO:0000313" key="3">
    <source>
        <dbReference type="EMBL" id="ARU55243.1"/>
    </source>
</evidence>
<keyword evidence="4" id="KW-1185">Reference proteome</keyword>
<sequence length="112" mass="12654">MERFVTAKKFYDSKNFPHGFNRGGDFSKAEADLLTQIGVYLSELHSGERAVTAPDEERLLKVVEGELDAQTPVEKVWAKYTRLIAVKTRRVKLSVMNTGTGFSEEPIYEAEL</sequence>
<dbReference type="AlphaFoldDB" id="A0A1Y0I771"/>
<dbReference type="KEGG" id="ome:OLMES_1159"/>